<feature type="region of interest" description="Disordered" evidence="3">
    <location>
        <begin position="1"/>
        <end position="45"/>
    </location>
</feature>
<dbReference type="STRING" id="67285.AQI88_26345"/>
<name>A0A101NHX9_9ACTN</name>
<feature type="domain" description="Methyltransferase" evidence="4">
    <location>
        <begin position="79"/>
        <end position="169"/>
    </location>
</feature>
<dbReference type="Gene3D" id="3.40.50.150">
    <property type="entry name" value="Vaccinia Virus protein VP39"/>
    <property type="match status" value="1"/>
</dbReference>
<dbReference type="EMBL" id="LMWL01000047">
    <property type="protein sequence ID" value="KUM93596.1"/>
    <property type="molecule type" value="Genomic_DNA"/>
</dbReference>
<dbReference type="Proteomes" id="UP000054241">
    <property type="component" value="Unassembled WGS sequence"/>
</dbReference>
<protein>
    <recommendedName>
        <fullName evidence="4">Methyltransferase domain-containing protein</fullName>
    </recommendedName>
</protein>
<feature type="compositionally biased region" description="Basic and acidic residues" evidence="3">
    <location>
        <begin position="233"/>
        <end position="245"/>
    </location>
</feature>
<dbReference type="Pfam" id="PF13649">
    <property type="entry name" value="Methyltransf_25"/>
    <property type="match status" value="1"/>
</dbReference>
<dbReference type="InterPro" id="IPR029063">
    <property type="entry name" value="SAM-dependent_MTases_sf"/>
</dbReference>
<dbReference type="CDD" id="cd02440">
    <property type="entry name" value="AdoMet_MTases"/>
    <property type="match status" value="1"/>
</dbReference>
<gene>
    <name evidence="5" type="ORF">AQI88_26345</name>
</gene>
<dbReference type="GO" id="GO:0008168">
    <property type="term" value="F:methyltransferase activity"/>
    <property type="evidence" value="ECO:0007669"/>
    <property type="project" value="UniProtKB-KW"/>
</dbReference>
<dbReference type="InterPro" id="IPR041698">
    <property type="entry name" value="Methyltransf_25"/>
</dbReference>
<dbReference type="OrthoDB" id="5566900at2"/>
<evidence type="ECO:0000256" key="2">
    <source>
        <dbReference type="ARBA" id="ARBA00022679"/>
    </source>
</evidence>
<proteinExistence type="predicted"/>
<feature type="compositionally biased region" description="Low complexity" evidence="3">
    <location>
        <begin position="1"/>
        <end position="19"/>
    </location>
</feature>
<dbReference type="SUPFAM" id="SSF53335">
    <property type="entry name" value="S-adenosyl-L-methionine-dependent methyltransferases"/>
    <property type="match status" value="1"/>
</dbReference>
<feature type="region of interest" description="Disordered" evidence="3">
    <location>
        <begin position="229"/>
        <end position="255"/>
    </location>
</feature>
<dbReference type="RefSeq" id="WP_067003804.1">
    <property type="nucleotide sequence ID" value="NZ_BNDU01000008.1"/>
</dbReference>
<comment type="caution">
    <text evidence="5">The sequence shown here is derived from an EMBL/GenBank/DDBJ whole genome shotgun (WGS) entry which is preliminary data.</text>
</comment>
<dbReference type="GO" id="GO:0032259">
    <property type="term" value="P:methylation"/>
    <property type="evidence" value="ECO:0007669"/>
    <property type="project" value="UniProtKB-KW"/>
</dbReference>
<evidence type="ECO:0000256" key="1">
    <source>
        <dbReference type="ARBA" id="ARBA00022603"/>
    </source>
</evidence>
<organism evidence="5 6">
    <name type="scientific">Streptomyces cellostaticus</name>
    <dbReference type="NCBI Taxonomy" id="67285"/>
    <lineage>
        <taxon>Bacteria</taxon>
        <taxon>Bacillati</taxon>
        <taxon>Actinomycetota</taxon>
        <taxon>Actinomycetes</taxon>
        <taxon>Kitasatosporales</taxon>
        <taxon>Streptomycetaceae</taxon>
        <taxon>Streptomyces</taxon>
    </lineage>
</organism>
<sequence length="286" mass="31561">MTTTPRQAPRATTPKTPAQHPAPPAVPAQHTALPGPAGGPRNLDLRYADRPVDSEHPHYFPFVVDHAAPWLRAHPGGTVCEVGCAAGAFAHYLLSRHPADLTCVDLQPALIESARRRVPGARFRTGDVLRPDTLPTGPFRTVFMVALHSHFDDPQHWIDALLRLTAPGGRAYVFGLFNPEPVDVVIRLRHPDSDPEWLPGWNQFSVQTVSRLLDRAGLHHTFHRYLPTASRARRPEDPLRSHTVPDPDATADPAPVYLNGSQMLHRFALLEIHRPEPEAADTGGRS</sequence>
<accession>A0A101NHX9</accession>
<keyword evidence="6" id="KW-1185">Reference proteome</keyword>
<evidence type="ECO:0000259" key="4">
    <source>
        <dbReference type="Pfam" id="PF13649"/>
    </source>
</evidence>
<keyword evidence="1" id="KW-0489">Methyltransferase</keyword>
<evidence type="ECO:0000313" key="5">
    <source>
        <dbReference type="EMBL" id="KUM93596.1"/>
    </source>
</evidence>
<dbReference type="GO" id="GO:0017000">
    <property type="term" value="P:antibiotic biosynthetic process"/>
    <property type="evidence" value="ECO:0007669"/>
    <property type="project" value="UniProtKB-ARBA"/>
</dbReference>
<dbReference type="PANTHER" id="PTHR43861">
    <property type="entry name" value="TRANS-ACONITATE 2-METHYLTRANSFERASE-RELATED"/>
    <property type="match status" value="1"/>
</dbReference>
<feature type="compositionally biased region" description="Low complexity" evidence="3">
    <location>
        <begin position="246"/>
        <end position="255"/>
    </location>
</feature>
<dbReference type="AlphaFoldDB" id="A0A101NHX9"/>
<evidence type="ECO:0000256" key="3">
    <source>
        <dbReference type="SAM" id="MobiDB-lite"/>
    </source>
</evidence>
<evidence type="ECO:0000313" key="6">
    <source>
        <dbReference type="Proteomes" id="UP000054241"/>
    </source>
</evidence>
<reference evidence="5 6" key="1">
    <citation type="submission" date="2015-10" db="EMBL/GenBank/DDBJ databases">
        <title>Draft genome sequence of Streptomyces cellostaticus DSM 40189, type strain for the species Streptomyces cellostaticus.</title>
        <authorList>
            <person name="Ruckert C."/>
            <person name="Winkler A."/>
            <person name="Kalinowski J."/>
            <person name="Kampfer P."/>
            <person name="Glaeser S."/>
        </authorList>
    </citation>
    <scope>NUCLEOTIDE SEQUENCE [LARGE SCALE GENOMIC DNA]</scope>
    <source>
        <strain evidence="5 6">DSM 40189</strain>
    </source>
</reference>
<keyword evidence="2" id="KW-0808">Transferase</keyword>
<dbReference type="PANTHER" id="PTHR43861:SF1">
    <property type="entry name" value="TRANS-ACONITATE 2-METHYLTRANSFERASE"/>
    <property type="match status" value="1"/>
</dbReference>